<evidence type="ECO:0000256" key="3">
    <source>
        <dbReference type="ARBA" id="ARBA00022747"/>
    </source>
</evidence>
<keyword evidence="2" id="KW-0808">Transferase</keyword>
<keyword evidence="5" id="KW-1185">Reference proteome</keyword>
<evidence type="ECO:0000313" key="5">
    <source>
        <dbReference type="Proteomes" id="UP000838749"/>
    </source>
</evidence>
<dbReference type="Gene3D" id="3.90.120.10">
    <property type="entry name" value="DNA Methylase, subunit A, domain 2"/>
    <property type="match status" value="1"/>
</dbReference>
<reference evidence="4" key="1">
    <citation type="submission" date="2021-12" db="EMBL/GenBank/DDBJ databases">
        <authorList>
            <person name="Criscuolo A."/>
        </authorList>
    </citation>
    <scope>NUCLEOTIDE SEQUENCE</scope>
    <source>
        <strain evidence="4">CIP111894</strain>
    </source>
</reference>
<keyword evidence="3" id="KW-0680">Restriction system</keyword>
<evidence type="ECO:0000256" key="1">
    <source>
        <dbReference type="ARBA" id="ARBA00022603"/>
    </source>
</evidence>
<proteinExistence type="predicted"/>
<dbReference type="InterPro" id="IPR029063">
    <property type="entry name" value="SAM-dependent_MTases_sf"/>
</dbReference>
<dbReference type="EMBL" id="CAKMAB010000009">
    <property type="protein sequence ID" value="CAH1055954.1"/>
    <property type="molecule type" value="Genomic_DNA"/>
</dbReference>
<organism evidence="4 5">
    <name type="scientific">Paenibacillus pseudetheri</name>
    <dbReference type="NCBI Taxonomy" id="2897682"/>
    <lineage>
        <taxon>Bacteria</taxon>
        <taxon>Bacillati</taxon>
        <taxon>Bacillota</taxon>
        <taxon>Bacilli</taxon>
        <taxon>Bacillales</taxon>
        <taxon>Paenibacillaceae</taxon>
        <taxon>Paenibacillus</taxon>
    </lineage>
</organism>
<comment type="caution">
    <text evidence="4">The sequence shown here is derived from an EMBL/GenBank/DDBJ whole genome shotgun (WGS) entry which is preliminary data.</text>
</comment>
<evidence type="ECO:0000256" key="2">
    <source>
        <dbReference type="ARBA" id="ARBA00022679"/>
    </source>
</evidence>
<name>A0ABM9BCL6_9BACL</name>
<dbReference type="Pfam" id="PF00145">
    <property type="entry name" value="DNA_methylase"/>
    <property type="match status" value="1"/>
</dbReference>
<gene>
    <name evidence="4" type="ORF">PAECIP111894_02107</name>
</gene>
<accession>A0ABM9BCL6</accession>
<evidence type="ECO:0008006" key="6">
    <source>
        <dbReference type="Google" id="ProtNLM"/>
    </source>
</evidence>
<dbReference type="SUPFAM" id="SSF53335">
    <property type="entry name" value="S-adenosyl-L-methionine-dependent methyltransferases"/>
    <property type="match status" value="1"/>
</dbReference>
<dbReference type="Proteomes" id="UP000838749">
    <property type="component" value="Unassembled WGS sequence"/>
</dbReference>
<protein>
    <recommendedName>
        <fullName evidence="6">DNA (cytosine-5-)-methyltransferase</fullName>
    </recommendedName>
</protein>
<dbReference type="InterPro" id="IPR001525">
    <property type="entry name" value="C5_MeTfrase"/>
</dbReference>
<sequence>MADNTLRRIARGIQKFVINNANPFIVRVNHSGSNHHYCDSIEEPFKSITSKNGWGPVTPYIARIGQTGFGGDRLQYDVEDPLTTITTKAEHLLVSPTLIQMGYTEREGKAPRALDLDKPIGTITTAGNKFALAAACLIKHYDGGYKGPGNAVDEPLSIVTTVDHNAIVTSHMIKLRGTNIGHATDEPVHTVTAGGLHIGEVRAFLIAYYGSSVGQDLLDPLQTVVTKDRFGLVTIHGVEYQIVDIGMRMLEPHEQFAAQGFPSNYIIEVDADCKKYSKSAQVARCGNAVPPPFAKALVIANLPEICVGSGNQLALERYKSAIGQMEFSI</sequence>
<evidence type="ECO:0000313" key="4">
    <source>
        <dbReference type="EMBL" id="CAH1055954.1"/>
    </source>
</evidence>
<keyword evidence="1" id="KW-0489">Methyltransferase</keyword>